<reference evidence="3 4" key="2">
    <citation type="journal article" date="2022" name="Mar. Drugs">
        <title>Bioassay-Guided Fractionation Leads to the Detection of Cholic Acid Generated by the Rare Thalassomonas sp.</title>
        <authorList>
            <person name="Pheiffer F."/>
            <person name="Schneider Y.K."/>
            <person name="Hansen E.H."/>
            <person name="Andersen J.H."/>
            <person name="Isaksson J."/>
            <person name="Busche T."/>
            <person name="R C."/>
            <person name="Kalinowski J."/>
            <person name="Zyl L.V."/>
            <person name="Trindade M."/>
        </authorList>
    </citation>
    <scope>NUCLEOTIDE SEQUENCE [LARGE SCALE GENOMIC DNA]</scope>
    <source>
        <strain evidence="3 4">XOM25</strain>
    </source>
</reference>
<accession>A0AAE9YXM2</accession>
<keyword evidence="1" id="KW-1133">Transmembrane helix</keyword>
<dbReference type="KEGG" id="tvd:SG34_015635"/>
<name>A0AAE9YXM2_9GAMM</name>
<sequence length="348" mass="39621">MLTPGWSSDAITHQGHVRSENQDAYLSDDENQLWLVADGMGGGKGGALASRMLRQTFENICLEEELTQRVNQLEQLVFNANLKIYHYARESFCGDYMGTTLVLLNRWHNLGILIWAGDSRCYGQDATRLQCLTWDHNQATELMKLGQMSEQEMRQLPKSHAITRAVGLHPDLCLEFQLLDMANWRLFLLCSDGIYGEVSQALMFNCFAANGSMKHKTALLRDKVLQAGAHDNLTLICIYPDQFAKTAVVKHSLTQWNRQLEKLQLDYYLAGISRDTLVTQRQQLLSSIADNLSWNPTREMNSEQTQALCQVSELKRSKNDPVYLFFIATILIILFIFMTTIFIVTAAR</sequence>
<keyword evidence="1" id="KW-0812">Transmembrane</keyword>
<dbReference type="SMART" id="SM00331">
    <property type="entry name" value="PP2C_SIG"/>
    <property type="match status" value="1"/>
</dbReference>
<dbReference type="SUPFAM" id="SSF81606">
    <property type="entry name" value="PP2C-like"/>
    <property type="match status" value="1"/>
</dbReference>
<evidence type="ECO:0000313" key="3">
    <source>
        <dbReference type="EMBL" id="WDE02875.1"/>
    </source>
</evidence>
<feature type="domain" description="PPM-type phosphatase" evidence="2">
    <location>
        <begin position="7"/>
        <end position="240"/>
    </location>
</feature>
<feature type="transmembrane region" description="Helical" evidence="1">
    <location>
        <begin position="322"/>
        <end position="347"/>
    </location>
</feature>
<dbReference type="Gene3D" id="3.60.40.10">
    <property type="entry name" value="PPM-type phosphatase domain"/>
    <property type="match status" value="1"/>
</dbReference>
<dbReference type="EMBL" id="CP059733">
    <property type="protein sequence ID" value="WDE02875.1"/>
    <property type="molecule type" value="Genomic_DNA"/>
</dbReference>
<keyword evidence="1" id="KW-0472">Membrane</keyword>
<keyword evidence="4" id="KW-1185">Reference proteome</keyword>
<dbReference type="RefSeq" id="WP_053046901.1">
    <property type="nucleotide sequence ID" value="NZ_CP059733.1"/>
</dbReference>
<dbReference type="InterPro" id="IPR001932">
    <property type="entry name" value="PPM-type_phosphatase-like_dom"/>
</dbReference>
<dbReference type="PROSITE" id="PS51746">
    <property type="entry name" value="PPM_2"/>
    <property type="match status" value="1"/>
</dbReference>
<dbReference type="SMART" id="SM00332">
    <property type="entry name" value="PP2Cc"/>
    <property type="match status" value="1"/>
</dbReference>
<reference evidence="3 4" key="1">
    <citation type="journal article" date="2015" name="Genome Announc.">
        <title>Draft Genome Sequences of Marine Isolates of Thalassomonas viridans and Thalassomonas actiniarum.</title>
        <authorList>
            <person name="Olonade I."/>
            <person name="van Zyl L.J."/>
            <person name="Trindade M."/>
        </authorList>
    </citation>
    <scope>NUCLEOTIDE SEQUENCE [LARGE SCALE GENOMIC DNA]</scope>
    <source>
        <strain evidence="3 4">XOM25</strain>
    </source>
</reference>
<protein>
    <submittedName>
        <fullName evidence="3">Serine/threonine-protein phosphatase</fullName>
    </submittedName>
</protein>
<organism evidence="3 4">
    <name type="scientific">Thalassomonas viridans</name>
    <dbReference type="NCBI Taxonomy" id="137584"/>
    <lineage>
        <taxon>Bacteria</taxon>
        <taxon>Pseudomonadati</taxon>
        <taxon>Pseudomonadota</taxon>
        <taxon>Gammaproteobacteria</taxon>
        <taxon>Alteromonadales</taxon>
        <taxon>Colwelliaceae</taxon>
        <taxon>Thalassomonas</taxon>
    </lineage>
</organism>
<dbReference type="AlphaFoldDB" id="A0AAE9YXM2"/>
<gene>
    <name evidence="3" type="ORF">SG34_015635</name>
</gene>
<dbReference type="Proteomes" id="UP000032352">
    <property type="component" value="Chromosome"/>
</dbReference>
<evidence type="ECO:0000259" key="2">
    <source>
        <dbReference type="PROSITE" id="PS51746"/>
    </source>
</evidence>
<dbReference type="CDD" id="cd00143">
    <property type="entry name" value="PP2Cc"/>
    <property type="match status" value="1"/>
</dbReference>
<evidence type="ECO:0000313" key="4">
    <source>
        <dbReference type="Proteomes" id="UP000032352"/>
    </source>
</evidence>
<dbReference type="Pfam" id="PF13672">
    <property type="entry name" value="PP2C_2"/>
    <property type="match status" value="1"/>
</dbReference>
<evidence type="ECO:0000256" key="1">
    <source>
        <dbReference type="SAM" id="Phobius"/>
    </source>
</evidence>
<proteinExistence type="predicted"/>
<dbReference type="InterPro" id="IPR036457">
    <property type="entry name" value="PPM-type-like_dom_sf"/>
</dbReference>